<dbReference type="AlphaFoldDB" id="A0AA86V1A8"/>
<reference evidence="1" key="1">
    <citation type="submission" date="2023-10" db="EMBL/GenBank/DDBJ databases">
        <authorList>
            <person name="Domelevo Entfellner J.-B."/>
        </authorList>
    </citation>
    <scope>NUCLEOTIDE SEQUENCE</scope>
</reference>
<dbReference type="EMBL" id="OY731398">
    <property type="protein sequence ID" value="CAJ1810043.1"/>
    <property type="molecule type" value="Genomic_DNA"/>
</dbReference>
<gene>
    <name evidence="1" type="ORF">AYBTSS11_LOCUS870</name>
</gene>
<evidence type="ECO:0000313" key="1">
    <source>
        <dbReference type="EMBL" id="CAJ1810043.1"/>
    </source>
</evidence>
<proteinExistence type="predicted"/>
<accession>A0AA86V1A8</accession>
<name>A0AA86V1A8_9FABA</name>
<dbReference type="Gramene" id="rna-AYBTSS11_LOCUS870">
    <property type="protein sequence ID" value="CAJ1810043.1"/>
    <property type="gene ID" value="gene-AYBTSS11_LOCUS870"/>
</dbReference>
<dbReference type="Proteomes" id="UP001189624">
    <property type="component" value="Chromosome 1"/>
</dbReference>
<feature type="non-terminal residue" evidence="1">
    <location>
        <position position="61"/>
    </location>
</feature>
<keyword evidence="2" id="KW-1185">Reference proteome</keyword>
<sequence length="61" mass="7236">MNHFVPLGNGSNVIALPPQTRRKQPLQRVLSLSHYYKQTITDDLHECERRQKSQIHELKRE</sequence>
<organism evidence="1 2">
    <name type="scientific">Sphenostylis stenocarpa</name>
    <dbReference type="NCBI Taxonomy" id="92480"/>
    <lineage>
        <taxon>Eukaryota</taxon>
        <taxon>Viridiplantae</taxon>
        <taxon>Streptophyta</taxon>
        <taxon>Embryophyta</taxon>
        <taxon>Tracheophyta</taxon>
        <taxon>Spermatophyta</taxon>
        <taxon>Magnoliopsida</taxon>
        <taxon>eudicotyledons</taxon>
        <taxon>Gunneridae</taxon>
        <taxon>Pentapetalae</taxon>
        <taxon>rosids</taxon>
        <taxon>fabids</taxon>
        <taxon>Fabales</taxon>
        <taxon>Fabaceae</taxon>
        <taxon>Papilionoideae</taxon>
        <taxon>50 kb inversion clade</taxon>
        <taxon>NPAAA clade</taxon>
        <taxon>indigoferoid/millettioid clade</taxon>
        <taxon>Phaseoleae</taxon>
        <taxon>Sphenostylis</taxon>
    </lineage>
</organism>
<evidence type="ECO:0000313" key="2">
    <source>
        <dbReference type="Proteomes" id="UP001189624"/>
    </source>
</evidence>
<protein>
    <submittedName>
        <fullName evidence="1">Uncharacterized protein</fullName>
    </submittedName>
</protein>